<dbReference type="InterPro" id="IPR010569">
    <property type="entry name" value="Myotubularin-like_Pase_dom"/>
</dbReference>
<feature type="compositionally biased region" description="Basic and acidic residues" evidence="2">
    <location>
        <begin position="559"/>
        <end position="569"/>
    </location>
</feature>
<dbReference type="InterPro" id="IPR048994">
    <property type="entry name" value="PH-GRAM_MTMR6-9"/>
</dbReference>
<evidence type="ECO:0000259" key="3">
    <source>
        <dbReference type="PROSITE" id="PS51339"/>
    </source>
</evidence>
<feature type="region of interest" description="Disordered" evidence="2">
    <location>
        <begin position="559"/>
        <end position="580"/>
    </location>
</feature>
<dbReference type="InterPro" id="IPR011993">
    <property type="entry name" value="PH-like_dom_sf"/>
</dbReference>
<comment type="similarity">
    <text evidence="1">Belongs to the protein-tyrosine phosphatase family. Non-receptor class myotubularin subfamily.</text>
</comment>
<dbReference type="InterPro" id="IPR029021">
    <property type="entry name" value="Prot-tyrosine_phosphatase-like"/>
</dbReference>
<organism evidence="4 5">
    <name type="scientific">Chironomus riparius</name>
    <dbReference type="NCBI Taxonomy" id="315576"/>
    <lineage>
        <taxon>Eukaryota</taxon>
        <taxon>Metazoa</taxon>
        <taxon>Ecdysozoa</taxon>
        <taxon>Arthropoda</taxon>
        <taxon>Hexapoda</taxon>
        <taxon>Insecta</taxon>
        <taxon>Pterygota</taxon>
        <taxon>Neoptera</taxon>
        <taxon>Endopterygota</taxon>
        <taxon>Diptera</taxon>
        <taxon>Nematocera</taxon>
        <taxon>Chironomoidea</taxon>
        <taxon>Chironomidae</taxon>
        <taxon>Chironominae</taxon>
        <taxon>Chironomus</taxon>
    </lineage>
</organism>
<proteinExistence type="inferred from homology"/>
<dbReference type="PANTHER" id="PTHR10807:SF73">
    <property type="entry name" value="LD06050P"/>
    <property type="match status" value="1"/>
</dbReference>
<dbReference type="SUPFAM" id="SSF52799">
    <property type="entry name" value="(Phosphotyrosine protein) phosphatases II"/>
    <property type="match status" value="1"/>
</dbReference>
<dbReference type="Pfam" id="PF21098">
    <property type="entry name" value="PH-GRAM_MTMR6-like"/>
    <property type="match status" value="1"/>
</dbReference>
<reference evidence="4" key="1">
    <citation type="submission" date="2022-01" db="EMBL/GenBank/DDBJ databases">
        <authorList>
            <person name="King R."/>
        </authorList>
    </citation>
    <scope>NUCLEOTIDE SEQUENCE</scope>
</reference>
<keyword evidence="5" id="KW-1185">Reference proteome</keyword>
<dbReference type="PROSITE" id="PS51339">
    <property type="entry name" value="PPASE_MYOTUBULARIN"/>
    <property type="match status" value="1"/>
</dbReference>
<evidence type="ECO:0000313" key="4">
    <source>
        <dbReference type="EMBL" id="CAG9805458.1"/>
    </source>
</evidence>
<dbReference type="GO" id="GO:0019903">
    <property type="term" value="F:protein phosphatase binding"/>
    <property type="evidence" value="ECO:0007669"/>
    <property type="project" value="TreeGrafter"/>
</dbReference>
<sequence>MDFCEFIQTPKLDSVILHRQLKHPIRGSLCLTFSHVIVSARDNERKTDDEELWLLHQSIDTIERKPYLVNGQLMNVNVPGKGHNIVLKLKDLRIVTLEIPTAQDFLSVASSIEQLSTLKDPKTLYAFYYRPIYHLYLENGFSIFRPEIEFSKLLASDEWRLSTVNETYEICPSYNGKLVVPKCITDEQIIASSTYRDLGRFPLVCYKHENGAVLMKSSQPNVNHTRRCKADEAILNFLLNKTQRGYIIDTTGGKNKWSCENEQHYHLWKKFIRPIGNVAHPSSYLDCFSKLIEACNDISSSTEKWLTRLESSGWLTLVLNSLNTACIVAQCIAQEAAPVLVHGGQGMDSTLIVTSLVQIILNPDSRTFRGLQALIDREWIQGGHPFGTRHAQSCYTPSQNRVKTSGATFVLFLDCVYQLYQQFPLSFEFDPQLLIMLFEHSYFSQYGTFIVDNENERMELMAFTKTTSLWSHLNRPDVITNLLNAAYEPNQSIIWPSVAPVSLVLWSDLYLRFVVESNQVKKIKHQVETMVSTEKELRSRVIRLRKQLNDLLKEYEELNDDKEKNDDNSNKNINVMNGAI</sequence>
<dbReference type="AlphaFoldDB" id="A0A9N9WTL1"/>
<dbReference type="GO" id="GO:0010507">
    <property type="term" value="P:negative regulation of autophagy"/>
    <property type="evidence" value="ECO:0007669"/>
    <property type="project" value="TreeGrafter"/>
</dbReference>
<evidence type="ECO:0000256" key="2">
    <source>
        <dbReference type="SAM" id="MobiDB-lite"/>
    </source>
</evidence>
<reference evidence="4" key="2">
    <citation type="submission" date="2022-10" db="EMBL/GenBank/DDBJ databases">
        <authorList>
            <consortium name="ENA_rothamsted_submissions"/>
            <consortium name="culmorum"/>
            <person name="King R."/>
        </authorList>
    </citation>
    <scope>NUCLEOTIDE SEQUENCE</scope>
</reference>
<dbReference type="Pfam" id="PF06602">
    <property type="entry name" value="Myotub-related"/>
    <property type="match status" value="1"/>
</dbReference>
<dbReference type="GO" id="GO:0005737">
    <property type="term" value="C:cytoplasm"/>
    <property type="evidence" value="ECO:0007669"/>
    <property type="project" value="TreeGrafter"/>
</dbReference>
<feature type="domain" description="Myotubularin phosphatase" evidence="3">
    <location>
        <begin position="140"/>
        <end position="510"/>
    </location>
</feature>
<name>A0A9N9WTL1_9DIPT</name>
<dbReference type="PANTHER" id="PTHR10807">
    <property type="entry name" value="MYOTUBULARIN-RELATED"/>
    <property type="match status" value="1"/>
</dbReference>
<dbReference type="Gene3D" id="2.30.29.30">
    <property type="entry name" value="Pleckstrin-homology domain (PH domain)/Phosphotyrosine-binding domain (PTB)"/>
    <property type="match status" value="1"/>
</dbReference>
<accession>A0A9N9WTL1</accession>
<evidence type="ECO:0000256" key="1">
    <source>
        <dbReference type="ARBA" id="ARBA00007471"/>
    </source>
</evidence>
<gene>
    <name evidence="4" type="ORF">CHIRRI_LOCUS8330</name>
</gene>
<dbReference type="GO" id="GO:0046856">
    <property type="term" value="P:phosphatidylinositol dephosphorylation"/>
    <property type="evidence" value="ECO:0007669"/>
    <property type="project" value="TreeGrafter"/>
</dbReference>
<protein>
    <recommendedName>
        <fullName evidence="3">Myotubularin phosphatase domain-containing protein</fullName>
    </recommendedName>
</protein>
<evidence type="ECO:0000313" key="5">
    <source>
        <dbReference type="Proteomes" id="UP001153620"/>
    </source>
</evidence>
<dbReference type="SUPFAM" id="SSF50729">
    <property type="entry name" value="PH domain-like"/>
    <property type="match status" value="1"/>
</dbReference>
<dbReference type="Proteomes" id="UP001153620">
    <property type="component" value="Chromosome 2"/>
</dbReference>
<dbReference type="InterPro" id="IPR030564">
    <property type="entry name" value="Myotubularin"/>
</dbReference>
<dbReference type="EMBL" id="OU895878">
    <property type="protein sequence ID" value="CAG9805458.1"/>
    <property type="molecule type" value="Genomic_DNA"/>
</dbReference>
<dbReference type="OrthoDB" id="271628at2759"/>